<evidence type="ECO:0000313" key="2">
    <source>
        <dbReference type="EMBL" id="CAG9120236.1"/>
    </source>
</evidence>
<comment type="caution">
    <text evidence="2">The sequence shown here is derived from an EMBL/GenBank/DDBJ whole genome shotgun (WGS) entry which is preliminary data.</text>
</comment>
<name>A0A8S4EWD9_PLUXY</name>
<reference evidence="2" key="1">
    <citation type="submission" date="2020-11" db="EMBL/GenBank/DDBJ databases">
        <authorList>
            <person name="Whiteford S."/>
        </authorList>
    </citation>
    <scope>NUCLEOTIDE SEQUENCE</scope>
</reference>
<keyword evidence="1" id="KW-1133">Transmembrane helix</keyword>
<dbReference type="Proteomes" id="UP000653454">
    <property type="component" value="Unassembled WGS sequence"/>
</dbReference>
<feature type="non-terminal residue" evidence="2">
    <location>
        <position position="111"/>
    </location>
</feature>
<keyword evidence="1" id="KW-0472">Membrane</keyword>
<dbReference type="EMBL" id="CAJHNJ030000023">
    <property type="protein sequence ID" value="CAG9120236.1"/>
    <property type="molecule type" value="Genomic_DNA"/>
</dbReference>
<keyword evidence="1" id="KW-0812">Transmembrane</keyword>
<organism evidence="2 3">
    <name type="scientific">Plutella xylostella</name>
    <name type="common">Diamondback moth</name>
    <name type="synonym">Plutella maculipennis</name>
    <dbReference type="NCBI Taxonomy" id="51655"/>
    <lineage>
        <taxon>Eukaryota</taxon>
        <taxon>Metazoa</taxon>
        <taxon>Ecdysozoa</taxon>
        <taxon>Arthropoda</taxon>
        <taxon>Hexapoda</taxon>
        <taxon>Insecta</taxon>
        <taxon>Pterygota</taxon>
        <taxon>Neoptera</taxon>
        <taxon>Endopterygota</taxon>
        <taxon>Lepidoptera</taxon>
        <taxon>Glossata</taxon>
        <taxon>Ditrysia</taxon>
        <taxon>Yponomeutoidea</taxon>
        <taxon>Plutellidae</taxon>
        <taxon>Plutella</taxon>
    </lineage>
</organism>
<feature type="transmembrane region" description="Helical" evidence="1">
    <location>
        <begin position="79"/>
        <end position="97"/>
    </location>
</feature>
<feature type="non-terminal residue" evidence="2">
    <location>
        <position position="1"/>
    </location>
</feature>
<proteinExistence type="predicted"/>
<dbReference type="AlphaFoldDB" id="A0A8S4EWD9"/>
<sequence>ALFYHSFRQPPFWLSLSNIFFLTSNISDAPLHIPADEPGLVRAEAVPHHVVAAGGCPGHAVQPGDEPGHALAWNMKIEGGSYLIMIGYTLSIILLVFRHSKSHTYLTTAKE</sequence>
<accession>A0A8S4EWD9</accession>
<keyword evidence="3" id="KW-1185">Reference proteome</keyword>
<gene>
    <name evidence="2" type="ORF">PLXY2_LOCUS7137</name>
</gene>
<protein>
    <submittedName>
        <fullName evidence="2">(diamondback moth) hypothetical protein</fullName>
    </submittedName>
</protein>
<evidence type="ECO:0000313" key="3">
    <source>
        <dbReference type="Proteomes" id="UP000653454"/>
    </source>
</evidence>
<evidence type="ECO:0000256" key="1">
    <source>
        <dbReference type="SAM" id="Phobius"/>
    </source>
</evidence>